<comment type="function">
    <text evidence="14">Catalyzes the phosphorylation of D-fructose 6-phosphate to fructose 1,6-bisphosphate by ATP, the first committing step of glycolysis.</text>
</comment>
<dbReference type="FunFam" id="3.40.50.460:FF:000002">
    <property type="entry name" value="ATP-dependent 6-phosphofructokinase"/>
    <property type="match status" value="1"/>
</dbReference>
<dbReference type="GO" id="GO:0016208">
    <property type="term" value="F:AMP binding"/>
    <property type="evidence" value="ECO:0007669"/>
    <property type="project" value="TreeGrafter"/>
</dbReference>
<accession>A0A7V0QR22</accession>
<feature type="binding site" evidence="14">
    <location>
        <position position="11"/>
    </location>
    <ligand>
        <name>ATP</name>
        <dbReference type="ChEBI" id="CHEBI:30616"/>
    </ligand>
</feature>
<dbReference type="GO" id="GO:0030388">
    <property type="term" value="P:fructose 1,6-bisphosphate metabolic process"/>
    <property type="evidence" value="ECO:0007669"/>
    <property type="project" value="TreeGrafter"/>
</dbReference>
<dbReference type="PIRSF" id="PIRSF000532">
    <property type="entry name" value="ATP_PFK_prok"/>
    <property type="match status" value="1"/>
</dbReference>
<dbReference type="GO" id="GO:0046872">
    <property type="term" value="F:metal ion binding"/>
    <property type="evidence" value="ECO:0007669"/>
    <property type="project" value="UniProtKB-KW"/>
</dbReference>
<evidence type="ECO:0000256" key="4">
    <source>
        <dbReference type="ARBA" id="ARBA00022490"/>
    </source>
</evidence>
<reference evidence="16" key="1">
    <citation type="journal article" date="2020" name="mSystems">
        <title>Genome- and Community-Level Interaction Insights into Carbon Utilization and Element Cycling Functions of Hydrothermarchaeota in Hydrothermal Sediment.</title>
        <authorList>
            <person name="Zhou Z."/>
            <person name="Liu Y."/>
            <person name="Xu W."/>
            <person name="Pan J."/>
            <person name="Luo Z.H."/>
            <person name="Li M."/>
        </authorList>
    </citation>
    <scope>NUCLEOTIDE SEQUENCE [LARGE SCALE GENOMIC DNA]</scope>
    <source>
        <strain evidence="16">HyVt-219</strain>
    </source>
</reference>
<dbReference type="InterPro" id="IPR012003">
    <property type="entry name" value="ATP_PFK_prok-type"/>
</dbReference>
<dbReference type="UniPathway" id="UPA00109">
    <property type="reaction ID" value="UER00182"/>
</dbReference>
<evidence type="ECO:0000256" key="10">
    <source>
        <dbReference type="ARBA" id="ARBA00022840"/>
    </source>
</evidence>
<feature type="binding site" evidence="14">
    <location>
        <begin position="102"/>
        <end position="105"/>
    </location>
    <ligand>
        <name>ATP</name>
        <dbReference type="ChEBI" id="CHEBI:30616"/>
    </ligand>
</feature>
<dbReference type="GO" id="GO:0005945">
    <property type="term" value="C:6-phosphofructokinase complex"/>
    <property type="evidence" value="ECO:0007669"/>
    <property type="project" value="TreeGrafter"/>
</dbReference>
<dbReference type="Pfam" id="PF00365">
    <property type="entry name" value="PFK"/>
    <property type="match status" value="1"/>
</dbReference>
<dbReference type="InterPro" id="IPR022953">
    <property type="entry name" value="ATP_PFK"/>
</dbReference>
<dbReference type="EMBL" id="DRBC01000366">
    <property type="protein sequence ID" value="HDN85306.1"/>
    <property type="molecule type" value="Genomic_DNA"/>
</dbReference>
<dbReference type="SUPFAM" id="SSF53784">
    <property type="entry name" value="Phosphofructokinase"/>
    <property type="match status" value="1"/>
</dbReference>
<dbReference type="InterPro" id="IPR000023">
    <property type="entry name" value="Phosphofructokinase_dom"/>
</dbReference>
<organism evidence="16">
    <name type="scientific">Aerophobetes bacterium</name>
    <dbReference type="NCBI Taxonomy" id="2030807"/>
    <lineage>
        <taxon>Bacteria</taxon>
        <taxon>Candidatus Aerophobota</taxon>
    </lineage>
</organism>
<keyword evidence="7 14" id="KW-0479">Metal-binding</keyword>
<dbReference type="InterPro" id="IPR035966">
    <property type="entry name" value="PKF_sf"/>
</dbReference>
<dbReference type="NCBIfam" id="NF002872">
    <property type="entry name" value="PRK03202.1"/>
    <property type="match status" value="1"/>
</dbReference>
<keyword evidence="12 14" id="KW-0324">Glycolysis</keyword>
<comment type="similarity">
    <text evidence="14">Belongs to the phosphofructokinase type A (PFKA) family. ATP-dependent PFK group I subfamily. Prokaryotic clade 'B1' sub-subfamily.</text>
</comment>
<comment type="pathway">
    <text evidence="3 14">Carbohydrate degradation; glycolysis; D-glyceraldehyde 3-phosphate and glycerone phosphate from D-glucose: step 3/4.</text>
</comment>
<feature type="binding site" description="in other chain" evidence="14">
    <location>
        <begin position="214"/>
        <end position="216"/>
    </location>
    <ligand>
        <name>ADP</name>
        <dbReference type="ChEBI" id="CHEBI:456216"/>
        <note>allosteric activator; ligand shared between dimeric partners</note>
    </ligand>
</feature>
<dbReference type="InterPro" id="IPR012828">
    <property type="entry name" value="PFKA_ATP_prok"/>
</dbReference>
<keyword evidence="11 14" id="KW-0460">Magnesium</keyword>
<evidence type="ECO:0000256" key="6">
    <source>
        <dbReference type="ARBA" id="ARBA00022679"/>
    </source>
</evidence>
<keyword evidence="5 14" id="KW-0021">Allosteric enzyme</keyword>
<keyword evidence="6 14" id="KW-0808">Transferase</keyword>
<dbReference type="Gene3D" id="3.40.50.460">
    <property type="entry name" value="Phosphofructokinase domain"/>
    <property type="match status" value="1"/>
</dbReference>
<dbReference type="FunFam" id="3.40.50.450:FF:000001">
    <property type="entry name" value="ATP-dependent 6-phosphofructokinase"/>
    <property type="match status" value="1"/>
</dbReference>
<evidence type="ECO:0000256" key="14">
    <source>
        <dbReference type="HAMAP-Rule" id="MF_00339"/>
    </source>
</evidence>
<feature type="binding site" evidence="14">
    <location>
        <begin position="72"/>
        <end position="73"/>
    </location>
    <ligand>
        <name>ATP</name>
        <dbReference type="ChEBI" id="CHEBI:30616"/>
    </ligand>
</feature>
<protein>
    <recommendedName>
        <fullName evidence="14">ATP-dependent 6-phosphofructokinase</fullName>
        <shortName evidence="14">ATP-PFK</shortName>
        <shortName evidence="14">Phosphofructokinase</shortName>
        <ecNumber evidence="14">2.7.1.11</ecNumber>
    </recommendedName>
    <alternativeName>
        <fullName evidence="14">Phosphohexokinase</fullName>
    </alternativeName>
</protein>
<comment type="catalytic activity">
    <reaction evidence="13 14">
        <text>beta-D-fructose 6-phosphate + ATP = beta-D-fructose 1,6-bisphosphate + ADP + H(+)</text>
        <dbReference type="Rhea" id="RHEA:16109"/>
        <dbReference type="ChEBI" id="CHEBI:15378"/>
        <dbReference type="ChEBI" id="CHEBI:30616"/>
        <dbReference type="ChEBI" id="CHEBI:32966"/>
        <dbReference type="ChEBI" id="CHEBI:57634"/>
        <dbReference type="ChEBI" id="CHEBI:456216"/>
        <dbReference type="EC" id="2.7.1.11"/>
    </reaction>
</comment>
<feature type="binding site" description="in other chain" evidence="14">
    <location>
        <begin position="252"/>
        <end position="255"/>
    </location>
    <ligand>
        <name>substrate</name>
        <note>ligand shared between dimeric partners</note>
    </ligand>
</feature>
<comment type="caution">
    <text evidence="16">The sequence shown here is derived from an EMBL/GenBank/DDBJ whole genome shotgun (WGS) entry which is preliminary data.</text>
</comment>
<feature type="binding site" description="in other chain" evidence="14">
    <location>
        <begin position="126"/>
        <end position="128"/>
    </location>
    <ligand>
        <name>substrate</name>
        <note>ligand shared between dimeric partners</note>
    </ligand>
</feature>
<evidence type="ECO:0000256" key="13">
    <source>
        <dbReference type="ARBA" id="ARBA00048070"/>
    </source>
</evidence>
<evidence type="ECO:0000256" key="11">
    <source>
        <dbReference type="ARBA" id="ARBA00022842"/>
    </source>
</evidence>
<dbReference type="EC" id="2.7.1.11" evidence="14"/>
<evidence type="ECO:0000256" key="1">
    <source>
        <dbReference type="ARBA" id="ARBA00001946"/>
    </source>
</evidence>
<dbReference type="GO" id="GO:0003872">
    <property type="term" value="F:6-phosphofructokinase activity"/>
    <property type="evidence" value="ECO:0007669"/>
    <property type="project" value="UniProtKB-UniRule"/>
</dbReference>
<dbReference type="GO" id="GO:0048029">
    <property type="term" value="F:monosaccharide binding"/>
    <property type="evidence" value="ECO:0007669"/>
    <property type="project" value="TreeGrafter"/>
</dbReference>
<feature type="binding site" evidence="14">
    <location>
        <position position="246"/>
    </location>
    <ligand>
        <name>substrate</name>
        <note>ligand shared between dimeric partners</note>
    </ligand>
</feature>
<feature type="binding site" description="in other chain" evidence="14">
    <location>
        <begin position="186"/>
        <end position="188"/>
    </location>
    <ligand>
        <name>ADP</name>
        <dbReference type="ChEBI" id="CHEBI:456216"/>
        <note>allosteric activator; ligand shared between dimeric partners</note>
    </ligand>
</feature>
<dbReference type="GO" id="GO:0005524">
    <property type="term" value="F:ATP binding"/>
    <property type="evidence" value="ECO:0007669"/>
    <property type="project" value="UniProtKB-UniRule"/>
</dbReference>
<keyword evidence="9 14" id="KW-0418">Kinase</keyword>
<feature type="domain" description="Phosphofructokinase" evidence="15">
    <location>
        <begin position="3"/>
        <end position="277"/>
    </location>
</feature>
<comment type="activity regulation">
    <text evidence="14">Allosterically activated by ADP and other diphosphonucleosides, and allosterically inhibited by phosphoenolpyruvate.</text>
</comment>
<gene>
    <name evidence="14 16" type="primary">pfkA</name>
    <name evidence="16" type="ORF">ENG47_06105</name>
</gene>
<keyword evidence="4 14" id="KW-0963">Cytoplasm</keyword>
<comment type="caution">
    <text evidence="14">Lacks conserved residue(s) required for the propagation of feature annotation.</text>
</comment>
<evidence type="ECO:0000256" key="7">
    <source>
        <dbReference type="ARBA" id="ARBA00022723"/>
    </source>
</evidence>
<keyword evidence="10 14" id="KW-0067">ATP-binding</keyword>
<sequence length="322" mass="34810">MRKIGILTSGGDAPGMNPCIRAVVRYAISRGMEVIGIKRGYKGLIDGDAEIMDMRTVSGIIYRGGTILKTARSKYFTEEEGQRKAVQNIKKFGIEALIVVGGDGSFRGARILDEKWDVPTIGVPATIDNDIWGTDFTIGFLTAVNTALDAIDKIRDTAVSHDRVFFVEVMGRTSGFIALWSGIAGGAEEILIPEVPVDIDGICERLERGRKRGKVSSIIIVAEGGKAGSSYEIASKVREKTGYDDRVIVLGHLQRGGSPCAWDRILGTMLGKAAVDVAADGRRGVAVGIINGKVKTSSLKDAYEKKKKIDFDLYHLNEIMAT</sequence>
<dbReference type="AlphaFoldDB" id="A0A7V0QR22"/>
<feature type="binding site" description="in other chain" evidence="14">
    <location>
        <begin position="170"/>
        <end position="172"/>
    </location>
    <ligand>
        <name>substrate</name>
        <note>ligand shared between dimeric partners</note>
    </ligand>
</feature>
<dbReference type="GO" id="GO:0070095">
    <property type="term" value="F:fructose-6-phosphate binding"/>
    <property type="evidence" value="ECO:0007669"/>
    <property type="project" value="TreeGrafter"/>
</dbReference>
<dbReference type="PROSITE" id="PS00433">
    <property type="entry name" value="PHOSPHOFRUCTOKINASE"/>
    <property type="match status" value="1"/>
</dbReference>
<dbReference type="Gene3D" id="3.40.50.450">
    <property type="match status" value="1"/>
</dbReference>
<dbReference type="PRINTS" id="PR00476">
    <property type="entry name" value="PHFRCTKINASE"/>
</dbReference>
<dbReference type="HAMAP" id="MF_00339">
    <property type="entry name" value="Phosphofructokinase_I_B1"/>
    <property type="match status" value="1"/>
</dbReference>
<evidence type="ECO:0000256" key="5">
    <source>
        <dbReference type="ARBA" id="ARBA00022533"/>
    </source>
</evidence>
<evidence type="ECO:0000313" key="16">
    <source>
        <dbReference type="EMBL" id="HDN85306.1"/>
    </source>
</evidence>
<keyword evidence="8 14" id="KW-0547">Nucleotide-binding</keyword>
<dbReference type="PANTHER" id="PTHR13697">
    <property type="entry name" value="PHOSPHOFRUCTOKINASE"/>
    <property type="match status" value="1"/>
</dbReference>
<comment type="cofactor">
    <cofactor evidence="1 14">
        <name>Mg(2+)</name>
        <dbReference type="ChEBI" id="CHEBI:18420"/>
    </cofactor>
</comment>
<evidence type="ECO:0000259" key="15">
    <source>
        <dbReference type="Pfam" id="PF00365"/>
    </source>
</evidence>
<evidence type="ECO:0000256" key="2">
    <source>
        <dbReference type="ARBA" id="ARBA00004496"/>
    </source>
</evidence>
<evidence type="ECO:0000256" key="8">
    <source>
        <dbReference type="ARBA" id="ARBA00022741"/>
    </source>
</evidence>
<evidence type="ECO:0000256" key="3">
    <source>
        <dbReference type="ARBA" id="ARBA00004679"/>
    </source>
</evidence>
<comment type="subcellular location">
    <subcellularLocation>
        <location evidence="2 14">Cytoplasm</location>
    </subcellularLocation>
</comment>
<feature type="binding site" evidence="14">
    <location>
        <begin position="21"/>
        <end position="25"/>
    </location>
    <ligand>
        <name>ADP</name>
        <dbReference type="ChEBI" id="CHEBI:456216"/>
        <note>allosteric activator; ligand shared between dimeric partners</note>
    </ligand>
</feature>
<feature type="active site" description="Proton acceptor" evidence="14">
    <location>
        <position position="128"/>
    </location>
</feature>
<dbReference type="InterPro" id="IPR015912">
    <property type="entry name" value="Phosphofructokinase_CS"/>
</dbReference>
<evidence type="ECO:0000256" key="9">
    <source>
        <dbReference type="ARBA" id="ARBA00022777"/>
    </source>
</evidence>
<dbReference type="GO" id="GO:0042802">
    <property type="term" value="F:identical protein binding"/>
    <property type="evidence" value="ECO:0007669"/>
    <property type="project" value="TreeGrafter"/>
</dbReference>
<comment type="subunit">
    <text evidence="14">Homotetramer.</text>
</comment>
<dbReference type="GO" id="GO:0061621">
    <property type="term" value="P:canonical glycolysis"/>
    <property type="evidence" value="ECO:0007669"/>
    <property type="project" value="TreeGrafter"/>
</dbReference>
<feature type="binding site" evidence="14">
    <location>
        <position position="163"/>
    </location>
    <ligand>
        <name>substrate</name>
        <note>ligand shared between dimeric partners</note>
    </ligand>
</feature>
<dbReference type="PANTHER" id="PTHR13697:SF4">
    <property type="entry name" value="ATP-DEPENDENT 6-PHOSPHOFRUCTOKINASE"/>
    <property type="match status" value="1"/>
</dbReference>
<dbReference type="Proteomes" id="UP000885660">
    <property type="component" value="Unassembled WGS sequence"/>
</dbReference>
<feature type="binding site" description="in other chain" evidence="14">
    <location>
        <position position="155"/>
    </location>
    <ligand>
        <name>ADP</name>
        <dbReference type="ChEBI" id="CHEBI:456216"/>
        <note>allosteric activator; ligand shared between dimeric partners</note>
    </ligand>
</feature>
<evidence type="ECO:0000256" key="12">
    <source>
        <dbReference type="ARBA" id="ARBA00023152"/>
    </source>
</evidence>
<feature type="binding site" description="in other chain" evidence="14">
    <location>
        <position position="212"/>
    </location>
    <ligand>
        <name>ADP</name>
        <dbReference type="ChEBI" id="CHEBI:456216"/>
        <note>allosteric activator; ligand shared between dimeric partners</note>
    </ligand>
</feature>
<dbReference type="GO" id="GO:0006002">
    <property type="term" value="P:fructose 6-phosphate metabolic process"/>
    <property type="evidence" value="ECO:0007669"/>
    <property type="project" value="UniProtKB-UniRule"/>
</dbReference>
<feature type="binding site" description="in other chain" evidence="14">
    <location>
        <position position="223"/>
    </location>
    <ligand>
        <name>substrate</name>
        <note>ligand shared between dimeric partners</note>
    </ligand>
</feature>
<dbReference type="NCBIfam" id="TIGR02482">
    <property type="entry name" value="PFKA_ATP"/>
    <property type="match status" value="1"/>
</dbReference>
<name>A0A7V0QR22_UNCAE</name>
<feature type="binding site" evidence="14">
    <location>
        <position position="103"/>
    </location>
    <ligand>
        <name>Mg(2+)</name>
        <dbReference type="ChEBI" id="CHEBI:18420"/>
        <note>catalytic</note>
    </ligand>
</feature>
<proteinExistence type="inferred from homology"/>